<keyword evidence="1" id="KW-0378">Hydrolase</keyword>
<reference evidence="1" key="1">
    <citation type="submission" date="2023-07" db="EMBL/GenBank/DDBJ databases">
        <title>Sorghum-associated microbial communities from plants grown in Nebraska, USA.</title>
        <authorList>
            <person name="Schachtman D."/>
        </authorList>
    </citation>
    <scope>NUCLEOTIDE SEQUENCE</scope>
    <source>
        <strain evidence="1">BE56</strain>
    </source>
</reference>
<proteinExistence type="predicted"/>
<evidence type="ECO:0000313" key="2">
    <source>
        <dbReference type="Proteomes" id="UP001259587"/>
    </source>
</evidence>
<sequence length="128" mass="14390">MADQGMLRSRATVLCFRNGKLLLVRRKSQKWNFPGGGVKLDELPIHAATRELEEETGICRERLLPLCTLYVEGILHHIFTLQIDDHDRPVPQNEIVACKWIMRGKLAHSDLKPAAAALLARELPALCA</sequence>
<gene>
    <name evidence="1" type="ORF">J2W83_002126</name>
</gene>
<organism evidence="1 2">
    <name type="scientific">Pseudomonas hunanensis</name>
    <dbReference type="NCBI Taxonomy" id="1247546"/>
    <lineage>
        <taxon>Bacteria</taxon>
        <taxon>Pseudomonadati</taxon>
        <taxon>Pseudomonadota</taxon>
        <taxon>Gammaproteobacteria</taxon>
        <taxon>Pseudomonadales</taxon>
        <taxon>Pseudomonadaceae</taxon>
        <taxon>Pseudomonas</taxon>
    </lineage>
</organism>
<accession>A0ACC6K268</accession>
<name>A0ACC6K268_9PSED</name>
<evidence type="ECO:0000313" key="1">
    <source>
        <dbReference type="EMBL" id="MDR6712525.1"/>
    </source>
</evidence>
<comment type="caution">
    <text evidence="1">The sequence shown here is derived from an EMBL/GenBank/DDBJ whole genome shotgun (WGS) entry which is preliminary data.</text>
</comment>
<protein>
    <submittedName>
        <fullName evidence="1">8-oxo-dGTP diphosphatase</fullName>
        <ecNumber evidence="1">3.6.1.55</ecNumber>
    </submittedName>
</protein>
<keyword evidence="2" id="KW-1185">Reference proteome</keyword>
<dbReference type="EMBL" id="JAVDTH010000009">
    <property type="protein sequence ID" value="MDR6712525.1"/>
    <property type="molecule type" value="Genomic_DNA"/>
</dbReference>
<dbReference type="EC" id="3.6.1.55" evidence="1"/>
<dbReference type="Proteomes" id="UP001259587">
    <property type="component" value="Unassembled WGS sequence"/>
</dbReference>